<organism evidence="4 5">
    <name type="scientific">Myxococcus xanthus</name>
    <dbReference type="NCBI Taxonomy" id="34"/>
    <lineage>
        <taxon>Bacteria</taxon>
        <taxon>Pseudomonadati</taxon>
        <taxon>Myxococcota</taxon>
        <taxon>Myxococcia</taxon>
        <taxon>Myxococcales</taxon>
        <taxon>Cystobacterineae</taxon>
        <taxon>Myxococcaceae</taxon>
        <taxon>Myxococcus</taxon>
    </lineage>
</organism>
<dbReference type="Pfam" id="PF13020">
    <property type="entry name" value="NOV_C"/>
    <property type="match status" value="1"/>
</dbReference>
<evidence type="ECO:0000256" key="1">
    <source>
        <dbReference type="SAM" id="MobiDB-lite"/>
    </source>
</evidence>
<dbReference type="InterPro" id="IPR058210">
    <property type="entry name" value="SACS/Nov_dom"/>
</dbReference>
<gene>
    <name evidence="4" type="ORF">HNV28_20975</name>
</gene>
<feature type="domain" description="Protein NO VEIN C-terminal" evidence="2">
    <location>
        <begin position="1628"/>
        <end position="1714"/>
    </location>
</feature>
<dbReference type="InterPro" id="IPR024975">
    <property type="entry name" value="NOV_C"/>
</dbReference>
<name>A0A7Y4IK47_MYXXA</name>
<feature type="domain" description="Sacsin/Nov" evidence="3">
    <location>
        <begin position="15"/>
        <end position="240"/>
    </location>
</feature>
<dbReference type="RefSeq" id="WP_171442901.1">
    <property type="nucleotide sequence ID" value="NZ_JABFNS010000004.1"/>
</dbReference>
<dbReference type="SUPFAM" id="SSF55874">
    <property type="entry name" value="ATPase domain of HSP90 chaperone/DNA topoisomerase II/histidine kinase"/>
    <property type="match status" value="1"/>
</dbReference>
<dbReference type="InterPro" id="IPR036890">
    <property type="entry name" value="HATPase_C_sf"/>
</dbReference>
<dbReference type="NCBIfam" id="NF047352">
    <property type="entry name" value="P_loop_sacsin"/>
    <property type="match status" value="1"/>
</dbReference>
<evidence type="ECO:0000313" key="4">
    <source>
        <dbReference type="EMBL" id="NOJ80768.1"/>
    </source>
</evidence>
<accession>A0A7Y4IK47</accession>
<dbReference type="InterPro" id="IPR052972">
    <property type="entry name" value="Sacsin_chaperone_reg"/>
</dbReference>
<proteinExistence type="predicted"/>
<comment type="caution">
    <text evidence="4">The sequence shown here is derived from an EMBL/GenBank/DDBJ whole genome shotgun (WGS) entry which is preliminary data.</text>
</comment>
<dbReference type="EMBL" id="JABFNT010000066">
    <property type="protein sequence ID" value="NOJ80768.1"/>
    <property type="molecule type" value="Genomic_DNA"/>
</dbReference>
<evidence type="ECO:0000259" key="2">
    <source>
        <dbReference type="Pfam" id="PF13020"/>
    </source>
</evidence>
<dbReference type="Pfam" id="PF25794">
    <property type="entry name" value="SACS"/>
    <property type="match status" value="1"/>
</dbReference>
<protein>
    <submittedName>
        <fullName evidence="4">DUF3883 domain-containing protein</fullName>
    </submittedName>
</protein>
<dbReference type="PANTHER" id="PTHR15600:SF42">
    <property type="entry name" value="SACSIN"/>
    <property type="match status" value="1"/>
</dbReference>
<dbReference type="GO" id="GO:0030544">
    <property type="term" value="F:Hsp70 protein binding"/>
    <property type="evidence" value="ECO:0007669"/>
    <property type="project" value="TreeGrafter"/>
</dbReference>
<dbReference type="PANTHER" id="PTHR15600">
    <property type="entry name" value="SACSIN"/>
    <property type="match status" value="1"/>
</dbReference>
<dbReference type="Proteomes" id="UP000533080">
    <property type="component" value="Unassembled WGS sequence"/>
</dbReference>
<evidence type="ECO:0000259" key="3">
    <source>
        <dbReference type="Pfam" id="PF25794"/>
    </source>
</evidence>
<evidence type="ECO:0000313" key="5">
    <source>
        <dbReference type="Proteomes" id="UP000533080"/>
    </source>
</evidence>
<sequence>MAKTPEPRRFNQTSRITARLRDLVRSYPKGLGLVKEFLQNADDASASYLHVTYDRRQHPGHLDKPEQEVVLGPALLFTNDSVFTPRDLENIQHIDDGGKLHEARSTGRFGQGFNSSYSVSDHPTLLTDDWVVWFDPHGRAHGRDRNAWAWSLTEATEAWPDWVETFRPAGVLPGAMRFNGTVFRLPLRRKEDAGHSEIMPEAFTEGDFEDILEEVQKAGPTLLIFLRSVQSLRVDEIAPDGTRRIRYELLTANATDVDAARRPLREAVRGDPKELLEQWLASAKSLPVASFIHAFHVFDDGKRTDCSWGVVTGLFRGPDNDLLRSAQGICAHGEKALPWAGAGASLDAGKKTGGLACFLPLPEPTRWPVMLHGWFDVDSARRGITRQAGTGEISRLRTQWNQALLRHGVGPVWGALVAMLTRDDGAMADPYRLWPRPSECRDEHDSALVEGFYSEIGALRVFPCVGPDGVVWRSLDGMGERFWTLNDVWHHALRAPLLANENTLVEPPLPAFAVDALKGRARVLSSEHVRNALQRLNTSGDIHCELSAAPHPALRRPEWVAALARFCAQDGLDKLTELPLALLADGMLHTFSRCGPLYLVTDAERSLLKGITHRLLDPTFQAGVELTSPVPALSLRQTGLAGMVEILRESLTTLFSDEVWWIRLFEHLEQLPLSEVRENKKALQTLALVPDQAGRLHPIGSIETPLLMDEIPHSLRQALFQLGVPIVSGSEELIASIQRFADRHKGFVWSVTPGTIIDQLAEHARTPRLHQDAFFDRAVLDPLLDFLSSPGWLRENDARADALRGLPILPTSDGAIVSAAETQDLYVPGGFEPPHGLDVRHRLLTPGPQGRWLSLFKALRVPEQDGHSFVVRGLLPAFRGASNQARMDMLRWLRDHLRAIGETLVSEKRSSLVAELINAELLPLSGAGFGAPAYMYRPDVEEVRRVLGNVAKIPDMERLGDDPKSWNGLFADLRLHSIPRESHLLDALQLCVEEADVNGVEAVRERLDTLRGYIARHWDSLSEPKKSGSQRFVDSLAGMAWLPASRPSREEVAAAVLWQDRLYKASELAAPKLLHLVASVFPVLDGEALPYEMAKALGLRTQVPFAEMVRHFEMVKAINQSAAGEKVRTACRTAFVEFVLRVAELSDTEVAAGAGVLASLRAAACIWLRGGWWRPRRVFLESLPFASDWCVSILEDQELARLPLITKGLTRLGVRARPESLDWVEMLGELRERIGERALSDDEVARVQAALQQLRVQDREWLQSQPISIPTIERRLMLARETLLPDDPRVKRMTPLCHLPLVEEVEVSLDIAEKAGSCSLRSALVDELAEEPIPSTDAELIVWGTQLTQRVRSSEFHAALRRLAWHEATERGGDSRAAANDERLMLARRLTLRIARDLRVKCRLHGTGESVFEQQASSFWDHDAALLWLRKAGKRKMGDELARTLATECGLEALRVSRLLEEEPSQMAGMLDEDGIAVIPVGAPSAAIPAWLAPDPLIDFQEATDTLRGEEYLEDEVLKVAEASASEGFDNARSLPRRPNSGMGGGRAGPQSYLGTWGGDAPPRADTFSTDGVPDAPTRPGFGSSHPWSPNASRPAQGRSHRLRSYVHRDEQNDYDTRSFDSERVQLIERLAMQRVIEWERAQGRTAAEVVDNLQGYDLHSSGERDSRFIEVKGIDGPWTARGVEVTRSEFRKAVEAGEAWWLYVVEHVGDPAQTRVHVLSNPFLKAIEYRFDHGWHMAAAAHESQPEGPMDGEKVVLSGGAEATVLEVEAHGQLWKVTLVFPDGHEEVRPWDPAWRQG</sequence>
<reference evidence="4 5" key="1">
    <citation type="submission" date="2020-05" db="EMBL/GenBank/DDBJ databases">
        <authorList>
            <person name="Whitworth D."/>
        </authorList>
    </citation>
    <scope>NUCLEOTIDE SEQUENCE [LARGE SCALE GENOMIC DNA]</scope>
    <source>
        <strain evidence="4 5">AM005</strain>
    </source>
</reference>
<feature type="region of interest" description="Disordered" evidence="1">
    <location>
        <begin position="1529"/>
        <end position="1603"/>
    </location>
</feature>